<dbReference type="PROSITE" id="PS50005">
    <property type="entry name" value="TPR"/>
    <property type="match status" value="1"/>
</dbReference>
<name>A0A6V3JS35_9EUKA</name>
<feature type="chain" id="PRO_5036192681" evidence="5">
    <location>
        <begin position="30"/>
        <end position="558"/>
    </location>
</feature>
<feature type="compositionally biased region" description="Basic and acidic residues" evidence="4">
    <location>
        <begin position="385"/>
        <end position="394"/>
    </location>
</feature>
<dbReference type="EMBL" id="HBIV01006900">
    <property type="protein sequence ID" value="CAE0651696.1"/>
    <property type="molecule type" value="Transcribed_RNA"/>
</dbReference>
<feature type="region of interest" description="Disordered" evidence="4">
    <location>
        <begin position="384"/>
        <end position="416"/>
    </location>
</feature>
<dbReference type="SMART" id="SM00028">
    <property type="entry name" value="TPR"/>
    <property type="match status" value="2"/>
</dbReference>
<feature type="signal peptide" evidence="5">
    <location>
        <begin position="1"/>
        <end position="29"/>
    </location>
</feature>
<dbReference type="GO" id="GO:0030544">
    <property type="term" value="F:Hsp70 protein binding"/>
    <property type="evidence" value="ECO:0007669"/>
    <property type="project" value="TreeGrafter"/>
</dbReference>
<evidence type="ECO:0000256" key="3">
    <source>
        <dbReference type="PROSITE-ProRule" id="PRU00339"/>
    </source>
</evidence>
<dbReference type="Gene3D" id="1.10.260.100">
    <property type="match status" value="1"/>
</dbReference>
<sequence>MASRKRPGTPSLHKAAIVLVCAAILLVAAVSVQPHLASPSEVTARRPLAAFAQGGYAMRSSTPFMRDLGRLRGGDGGDMEVDGEQKGPFSESELSALQSICSQCTLNPKLLDRPELQQFKIFIERTADHIRAAKYAPPETKDGAGGKGGESEQQKMYTDADGNVFNPIGHDGKSMLIEDPGDFKYPDYVPLPKEEDPDAMKNPDVVDKSEFSVLTSLDTAKIEEMEVPEEDMDAATELKAKGKKLAQEGDFDGAVSAFNEAIKKDPSASIIADMATVYLKNDRPNAAIFIADIALNVSDSAKALKVKGKAQNKLGEYREALHNLMAGQKIDYDDATRQDEQYAKDRMELITKPEEHKRKYDDERSKAKRVYDEKLSRWKKHQYRLQKEKEKLQPDPKPSYSSGRPGGSGMPGMDVPAPDMDNLPPHMQQGMADVMGDPEIASAMSNPQTMAKMQKAMADMQAGKMPSDPEILSLMQKISAKVGGRGGMPPPGMGGSPFGAGNPFAGAAGGSPFAGAAGGSPFSGAPGGGNPFGGAGGGYNPPPTAPPTPEAPRCQDID</sequence>
<keyword evidence="1" id="KW-0677">Repeat</keyword>
<evidence type="ECO:0000256" key="4">
    <source>
        <dbReference type="SAM" id="MobiDB-lite"/>
    </source>
</evidence>
<feature type="region of interest" description="Disordered" evidence="4">
    <location>
        <begin position="347"/>
        <end position="372"/>
    </location>
</feature>
<feature type="compositionally biased region" description="Pro residues" evidence="4">
    <location>
        <begin position="540"/>
        <end position="550"/>
    </location>
</feature>
<dbReference type="PANTHER" id="PTHR45883:SF2">
    <property type="entry name" value="HSC70-INTERACTING PROTEIN"/>
    <property type="match status" value="1"/>
</dbReference>
<feature type="compositionally biased region" description="Low complexity" evidence="4">
    <location>
        <begin position="511"/>
        <end position="524"/>
    </location>
</feature>
<keyword evidence="5" id="KW-0732">Signal</keyword>
<feature type="region of interest" description="Disordered" evidence="4">
    <location>
        <begin position="511"/>
        <end position="558"/>
    </location>
</feature>
<evidence type="ECO:0000313" key="6">
    <source>
        <dbReference type="EMBL" id="CAE0651694.1"/>
    </source>
</evidence>
<evidence type="ECO:0000256" key="1">
    <source>
        <dbReference type="ARBA" id="ARBA00022737"/>
    </source>
</evidence>
<dbReference type="InterPro" id="IPR011990">
    <property type="entry name" value="TPR-like_helical_dom_sf"/>
</dbReference>
<organism evidence="7">
    <name type="scientific">Lotharella globosa</name>
    <dbReference type="NCBI Taxonomy" id="91324"/>
    <lineage>
        <taxon>Eukaryota</taxon>
        <taxon>Sar</taxon>
        <taxon>Rhizaria</taxon>
        <taxon>Cercozoa</taxon>
        <taxon>Chlorarachniophyceae</taxon>
        <taxon>Lotharella</taxon>
    </lineage>
</organism>
<reference evidence="7" key="1">
    <citation type="submission" date="2021-01" db="EMBL/GenBank/DDBJ databases">
        <authorList>
            <person name="Corre E."/>
            <person name="Pelletier E."/>
            <person name="Niang G."/>
            <person name="Scheremetjew M."/>
            <person name="Finn R."/>
            <person name="Kale V."/>
            <person name="Holt S."/>
            <person name="Cochrane G."/>
            <person name="Meng A."/>
            <person name="Brown T."/>
            <person name="Cohen L."/>
        </authorList>
    </citation>
    <scope>NUCLEOTIDE SEQUENCE</scope>
    <source>
        <strain evidence="7">CCCM811</strain>
    </source>
</reference>
<dbReference type="Gene3D" id="1.25.40.10">
    <property type="entry name" value="Tetratricopeptide repeat domain"/>
    <property type="match status" value="1"/>
</dbReference>
<protein>
    <submittedName>
        <fullName evidence="7">Uncharacterized protein</fullName>
    </submittedName>
</protein>
<feature type="compositionally biased region" description="Gly residues" evidence="4">
    <location>
        <begin position="525"/>
        <end position="539"/>
    </location>
</feature>
<evidence type="ECO:0000256" key="2">
    <source>
        <dbReference type="ARBA" id="ARBA00022803"/>
    </source>
</evidence>
<accession>A0A6V3JS35</accession>
<dbReference type="InterPro" id="IPR019734">
    <property type="entry name" value="TPR_rpt"/>
</dbReference>
<gene>
    <name evidence="6" type="ORF">LGLO00237_LOCUS5082</name>
    <name evidence="7" type="ORF">LGLO00237_LOCUS5083</name>
</gene>
<evidence type="ECO:0000313" key="7">
    <source>
        <dbReference type="EMBL" id="CAE0651696.1"/>
    </source>
</evidence>
<dbReference type="EMBL" id="HBIV01006899">
    <property type="protein sequence ID" value="CAE0651694.1"/>
    <property type="molecule type" value="Transcribed_RNA"/>
</dbReference>
<dbReference type="PANTHER" id="PTHR45883">
    <property type="entry name" value="HSC70-INTERACTING PROTEIN"/>
    <property type="match status" value="1"/>
</dbReference>
<evidence type="ECO:0000256" key="5">
    <source>
        <dbReference type="SAM" id="SignalP"/>
    </source>
</evidence>
<keyword evidence="2 3" id="KW-0802">TPR repeat</keyword>
<proteinExistence type="predicted"/>
<dbReference type="SUPFAM" id="SSF48452">
    <property type="entry name" value="TPR-like"/>
    <property type="match status" value="1"/>
</dbReference>
<feature type="repeat" description="TPR" evidence="3">
    <location>
        <begin position="235"/>
        <end position="268"/>
    </location>
</feature>
<dbReference type="AlphaFoldDB" id="A0A6V3JS35"/>